<dbReference type="GO" id="GO:0005886">
    <property type="term" value="C:plasma membrane"/>
    <property type="evidence" value="ECO:0007669"/>
    <property type="project" value="UniProtKB-ARBA"/>
</dbReference>
<organism evidence="8 9">
    <name type="scientific">Rhododendron griersonianum</name>
    <dbReference type="NCBI Taxonomy" id="479676"/>
    <lineage>
        <taxon>Eukaryota</taxon>
        <taxon>Viridiplantae</taxon>
        <taxon>Streptophyta</taxon>
        <taxon>Embryophyta</taxon>
        <taxon>Tracheophyta</taxon>
        <taxon>Spermatophyta</taxon>
        <taxon>Magnoliopsida</taxon>
        <taxon>eudicotyledons</taxon>
        <taxon>Gunneridae</taxon>
        <taxon>Pentapetalae</taxon>
        <taxon>asterids</taxon>
        <taxon>Ericales</taxon>
        <taxon>Ericaceae</taxon>
        <taxon>Ericoideae</taxon>
        <taxon>Rhodoreae</taxon>
        <taxon>Rhododendron</taxon>
    </lineage>
</organism>
<dbReference type="PANTHER" id="PTHR19241">
    <property type="entry name" value="ATP-BINDING CASSETTE TRANSPORTER"/>
    <property type="match status" value="1"/>
</dbReference>
<sequence>MQVVIELPYILVQTVTYGAIAYTMIGFEWKVAKFFWYLFFMYCTLVYYTYYEMMTVAVTPNLNIASIIASSFYSIWNLFSGFIIPKTVSFLIDSLQIP</sequence>
<keyword evidence="3 6" id="KW-0812">Transmembrane</keyword>
<name>A0AAV6JHS6_9ERIC</name>
<dbReference type="InterPro" id="IPR013525">
    <property type="entry name" value="ABC2_TM"/>
</dbReference>
<evidence type="ECO:0000259" key="7">
    <source>
        <dbReference type="Pfam" id="PF01061"/>
    </source>
</evidence>
<dbReference type="AlphaFoldDB" id="A0AAV6JHS6"/>
<protein>
    <recommendedName>
        <fullName evidence="7">ABC-2 type transporter transmembrane domain-containing protein</fullName>
    </recommendedName>
</protein>
<keyword evidence="9" id="KW-1185">Reference proteome</keyword>
<evidence type="ECO:0000256" key="3">
    <source>
        <dbReference type="ARBA" id="ARBA00022692"/>
    </source>
</evidence>
<evidence type="ECO:0000256" key="4">
    <source>
        <dbReference type="ARBA" id="ARBA00022989"/>
    </source>
</evidence>
<comment type="caution">
    <text evidence="8">The sequence shown here is derived from an EMBL/GenBank/DDBJ whole genome shotgun (WGS) entry which is preliminary data.</text>
</comment>
<feature type="domain" description="ABC-2 type transporter transmembrane" evidence="7">
    <location>
        <begin position="2"/>
        <end position="86"/>
    </location>
</feature>
<evidence type="ECO:0000256" key="1">
    <source>
        <dbReference type="ARBA" id="ARBA00004141"/>
    </source>
</evidence>
<proteinExistence type="predicted"/>
<evidence type="ECO:0000313" key="8">
    <source>
        <dbReference type="EMBL" id="KAG5540657.1"/>
    </source>
</evidence>
<dbReference type="EMBL" id="JACTNZ010000007">
    <property type="protein sequence ID" value="KAG5540657.1"/>
    <property type="molecule type" value="Genomic_DNA"/>
</dbReference>
<evidence type="ECO:0000256" key="6">
    <source>
        <dbReference type="SAM" id="Phobius"/>
    </source>
</evidence>
<reference evidence="8" key="1">
    <citation type="submission" date="2020-08" db="EMBL/GenBank/DDBJ databases">
        <title>Plant Genome Project.</title>
        <authorList>
            <person name="Zhang R.-G."/>
        </authorList>
    </citation>
    <scope>NUCLEOTIDE SEQUENCE</scope>
    <source>
        <strain evidence="8">WSP0</strain>
        <tissue evidence="8">Leaf</tissue>
    </source>
</reference>
<dbReference type="Pfam" id="PF01061">
    <property type="entry name" value="ABC2_membrane"/>
    <property type="match status" value="1"/>
</dbReference>
<feature type="transmembrane region" description="Helical" evidence="6">
    <location>
        <begin position="34"/>
        <end position="51"/>
    </location>
</feature>
<accession>A0AAV6JHS6</accession>
<feature type="transmembrane region" description="Helical" evidence="6">
    <location>
        <begin position="63"/>
        <end position="84"/>
    </location>
</feature>
<dbReference type="Proteomes" id="UP000823749">
    <property type="component" value="Chromosome 7"/>
</dbReference>
<comment type="subcellular location">
    <subcellularLocation>
        <location evidence="1">Membrane</location>
        <topology evidence="1">Multi-pass membrane protein</topology>
    </subcellularLocation>
</comment>
<feature type="transmembrane region" description="Helical" evidence="6">
    <location>
        <begin position="6"/>
        <end position="27"/>
    </location>
</feature>
<keyword evidence="4 6" id="KW-1133">Transmembrane helix</keyword>
<evidence type="ECO:0000256" key="5">
    <source>
        <dbReference type="ARBA" id="ARBA00023136"/>
    </source>
</evidence>
<dbReference type="GO" id="GO:0140359">
    <property type="term" value="F:ABC-type transporter activity"/>
    <property type="evidence" value="ECO:0007669"/>
    <property type="project" value="InterPro"/>
</dbReference>
<gene>
    <name evidence="8" type="ORF">RHGRI_020777</name>
</gene>
<evidence type="ECO:0000256" key="2">
    <source>
        <dbReference type="ARBA" id="ARBA00022448"/>
    </source>
</evidence>
<evidence type="ECO:0000313" key="9">
    <source>
        <dbReference type="Proteomes" id="UP000823749"/>
    </source>
</evidence>
<keyword evidence="5 6" id="KW-0472">Membrane</keyword>
<keyword evidence="2" id="KW-0813">Transport</keyword>